<comment type="caution">
    <text evidence="1">The sequence shown here is derived from an EMBL/GenBank/DDBJ whole genome shotgun (WGS) entry which is preliminary data.</text>
</comment>
<sequence length="213" mass="23709">MQHRLEFHTITLHLSFMKSVACRPIFRMVGQSGSGDITDLDMRGREALADTVRHFLGLHKLSSYAIQTWTTMHEALASALLLELLKEPRRVPELRQLQKEFLDVVMSTLDDGAGGDSGLSGAHTKALAALRQMAEGQLLPSRHLTVGNQNNNTRWNNRGENGYIPELDGNQSYTNAAALDQSLLESLDSILWDNGVASDGQFWMDMNDQFPSI</sequence>
<organism evidence="1 2">
    <name type="scientific">Delitschia confertaspora ATCC 74209</name>
    <dbReference type="NCBI Taxonomy" id="1513339"/>
    <lineage>
        <taxon>Eukaryota</taxon>
        <taxon>Fungi</taxon>
        <taxon>Dikarya</taxon>
        <taxon>Ascomycota</taxon>
        <taxon>Pezizomycotina</taxon>
        <taxon>Dothideomycetes</taxon>
        <taxon>Pleosporomycetidae</taxon>
        <taxon>Pleosporales</taxon>
        <taxon>Delitschiaceae</taxon>
        <taxon>Delitschia</taxon>
    </lineage>
</organism>
<dbReference type="EMBL" id="ML993982">
    <property type="protein sequence ID" value="KAF2201308.1"/>
    <property type="molecule type" value="Genomic_DNA"/>
</dbReference>
<dbReference type="OrthoDB" id="3786812at2759"/>
<keyword evidence="2" id="KW-1185">Reference proteome</keyword>
<accession>A0A9P4MVN0</accession>
<evidence type="ECO:0000313" key="2">
    <source>
        <dbReference type="Proteomes" id="UP000799536"/>
    </source>
</evidence>
<gene>
    <name evidence="1" type="ORF">GQ43DRAFT_480843</name>
</gene>
<reference evidence="1" key="1">
    <citation type="journal article" date="2020" name="Stud. Mycol.">
        <title>101 Dothideomycetes genomes: a test case for predicting lifestyles and emergence of pathogens.</title>
        <authorList>
            <person name="Haridas S."/>
            <person name="Albert R."/>
            <person name="Binder M."/>
            <person name="Bloem J."/>
            <person name="Labutti K."/>
            <person name="Salamov A."/>
            <person name="Andreopoulos B."/>
            <person name="Baker S."/>
            <person name="Barry K."/>
            <person name="Bills G."/>
            <person name="Bluhm B."/>
            <person name="Cannon C."/>
            <person name="Castanera R."/>
            <person name="Culley D."/>
            <person name="Daum C."/>
            <person name="Ezra D."/>
            <person name="Gonzalez J."/>
            <person name="Henrissat B."/>
            <person name="Kuo A."/>
            <person name="Liang C."/>
            <person name="Lipzen A."/>
            <person name="Lutzoni F."/>
            <person name="Magnuson J."/>
            <person name="Mondo S."/>
            <person name="Nolan M."/>
            <person name="Ohm R."/>
            <person name="Pangilinan J."/>
            <person name="Park H.-J."/>
            <person name="Ramirez L."/>
            <person name="Alfaro M."/>
            <person name="Sun H."/>
            <person name="Tritt A."/>
            <person name="Yoshinaga Y."/>
            <person name="Zwiers L.-H."/>
            <person name="Turgeon B."/>
            <person name="Goodwin S."/>
            <person name="Spatafora J."/>
            <person name="Crous P."/>
            <person name="Grigoriev I."/>
        </authorList>
    </citation>
    <scope>NUCLEOTIDE SEQUENCE</scope>
    <source>
        <strain evidence="1">ATCC 74209</strain>
    </source>
</reference>
<protein>
    <submittedName>
        <fullName evidence="1">Uncharacterized protein</fullName>
    </submittedName>
</protein>
<evidence type="ECO:0000313" key="1">
    <source>
        <dbReference type="EMBL" id="KAF2201308.1"/>
    </source>
</evidence>
<name>A0A9P4MVN0_9PLEO</name>
<dbReference type="GO" id="GO:0016831">
    <property type="term" value="F:carboxy-lyase activity"/>
    <property type="evidence" value="ECO:0007669"/>
    <property type="project" value="TreeGrafter"/>
</dbReference>
<proteinExistence type="predicted"/>
<dbReference type="PANTHER" id="PTHR43374">
    <property type="entry name" value="FLAVIN PRENYLTRANSFERASE"/>
    <property type="match status" value="1"/>
</dbReference>
<dbReference type="AlphaFoldDB" id="A0A9P4MVN0"/>
<dbReference type="Proteomes" id="UP000799536">
    <property type="component" value="Unassembled WGS sequence"/>
</dbReference>
<dbReference type="PANTHER" id="PTHR43374:SF1">
    <property type="entry name" value="FLAVIN PRENYLTRANSFERASE PAD1, MITOCHONDRIAL"/>
    <property type="match status" value="1"/>
</dbReference>
<dbReference type="InterPro" id="IPR004507">
    <property type="entry name" value="UbiX-like"/>
</dbReference>